<dbReference type="GO" id="GO:0003723">
    <property type="term" value="F:RNA binding"/>
    <property type="evidence" value="ECO:0007669"/>
    <property type="project" value="InterPro"/>
</dbReference>
<comment type="caution">
    <text evidence="3">The sequence shown here is derived from an EMBL/GenBank/DDBJ whole genome shotgun (WGS) entry which is preliminary data.</text>
</comment>
<dbReference type="CDD" id="cd00590">
    <property type="entry name" value="RRM_SF"/>
    <property type="match status" value="1"/>
</dbReference>
<proteinExistence type="predicted"/>
<dbReference type="Proteomes" id="UP001237642">
    <property type="component" value="Unassembled WGS sequence"/>
</dbReference>
<feature type="domain" description="RRM" evidence="2">
    <location>
        <begin position="67"/>
        <end position="125"/>
    </location>
</feature>
<dbReference type="SUPFAM" id="SSF54928">
    <property type="entry name" value="RNA-binding domain, RBD"/>
    <property type="match status" value="1"/>
</dbReference>
<sequence length="202" mass="22581">MPAFNFDNNKNVNSSSSSALSCDSLKRSVSSIRIHKEKGTEQSYAEVLKAAPSYMGKNRDKEEKEEASAGDIWNIFKDFGNIKDTILPRKRDKRNKRFGFVKTISELEAGRIISNANEKGGLGAKIRKSINGDVRQGGNKEHEKQPVKKNVEKKSLGKSSEKNNSKPIIKYSMGDSEGMEEPSLGNRMFEFMDAAIDEEVEK</sequence>
<name>A0AAD8JJJ1_9APIA</name>
<dbReference type="Pfam" id="PF00076">
    <property type="entry name" value="RRM_1"/>
    <property type="match status" value="1"/>
</dbReference>
<evidence type="ECO:0000313" key="4">
    <source>
        <dbReference type="Proteomes" id="UP001237642"/>
    </source>
</evidence>
<organism evidence="3 4">
    <name type="scientific">Heracleum sosnowskyi</name>
    <dbReference type="NCBI Taxonomy" id="360622"/>
    <lineage>
        <taxon>Eukaryota</taxon>
        <taxon>Viridiplantae</taxon>
        <taxon>Streptophyta</taxon>
        <taxon>Embryophyta</taxon>
        <taxon>Tracheophyta</taxon>
        <taxon>Spermatophyta</taxon>
        <taxon>Magnoliopsida</taxon>
        <taxon>eudicotyledons</taxon>
        <taxon>Gunneridae</taxon>
        <taxon>Pentapetalae</taxon>
        <taxon>asterids</taxon>
        <taxon>campanulids</taxon>
        <taxon>Apiales</taxon>
        <taxon>Apiaceae</taxon>
        <taxon>Apioideae</taxon>
        <taxon>apioid superclade</taxon>
        <taxon>Tordylieae</taxon>
        <taxon>Tordyliinae</taxon>
        <taxon>Heracleum</taxon>
    </lineage>
</organism>
<dbReference type="InterPro" id="IPR012677">
    <property type="entry name" value="Nucleotide-bd_a/b_plait_sf"/>
</dbReference>
<dbReference type="EMBL" id="JAUIZM010000001">
    <property type="protein sequence ID" value="KAK1403677.1"/>
    <property type="molecule type" value="Genomic_DNA"/>
</dbReference>
<keyword evidence="4" id="KW-1185">Reference proteome</keyword>
<evidence type="ECO:0000313" key="3">
    <source>
        <dbReference type="EMBL" id="KAK1403677.1"/>
    </source>
</evidence>
<protein>
    <recommendedName>
        <fullName evidence="2">RRM domain-containing protein</fullName>
    </recommendedName>
</protein>
<reference evidence="3" key="1">
    <citation type="submission" date="2023-02" db="EMBL/GenBank/DDBJ databases">
        <title>Genome of toxic invasive species Heracleum sosnowskyi carries increased number of genes despite the absence of recent whole-genome duplications.</title>
        <authorList>
            <person name="Schelkunov M."/>
            <person name="Shtratnikova V."/>
            <person name="Makarenko M."/>
            <person name="Klepikova A."/>
            <person name="Omelchenko D."/>
            <person name="Novikova G."/>
            <person name="Obukhova E."/>
            <person name="Bogdanov V."/>
            <person name="Penin A."/>
            <person name="Logacheva M."/>
        </authorList>
    </citation>
    <scope>NUCLEOTIDE SEQUENCE</scope>
    <source>
        <strain evidence="3">Hsosn_3</strain>
        <tissue evidence="3">Leaf</tissue>
    </source>
</reference>
<evidence type="ECO:0000259" key="2">
    <source>
        <dbReference type="Pfam" id="PF00076"/>
    </source>
</evidence>
<feature type="region of interest" description="Disordered" evidence="1">
    <location>
        <begin position="129"/>
        <end position="184"/>
    </location>
</feature>
<feature type="region of interest" description="Disordered" evidence="1">
    <location>
        <begin position="1"/>
        <end position="20"/>
    </location>
</feature>
<dbReference type="InterPro" id="IPR000504">
    <property type="entry name" value="RRM_dom"/>
</dbReference>
<feature type="compositionally biased region" description="Basic and acidic residues" evidence="1">
    <location>
        <begin position="138"/>
        <end position="164"/>
    </location>
</feature>
<evidence type="ECO:0000256" key="1">
    <source>
        <dbReference type="SAM" id="MobiDB-lite"/>
    </source>
</evidence>
<dbReference type="AlphaFoldDB" id="A0AAD8JJJ1"/>
<gene>
    <name evidence="3" type="ORF">POM88_003282</name>
</gene>
<dbReference type="InterPro" id="IPR035979">
    <property type="entry name" value="RBD_domain_sf"/>
</dbReference>
<dbReference type="Gene3D" id="3.30.70.330">
    <property type="match status" value="1"/>
</dbReference>
<accession>A0AAD8JJJ1</accession>
<reference evidence="3" key="2">
    <citation type="submission" date="2023-05" db="EMBL/GenBank/DDBJ databases">
        <authorList>
            <person name="Schelkunov M.I."/>
        </authorList>
    </citation>
    <scope>NUCLEOTIDE SEQUENCE</scope>
    <source>
        <strain evidence="3">Hsosn_3</strain>
        <tissue evidence="3">Leaf</tissue>
    </source>
</reference>